<evidence type="ECO:0000313" key="2">
    <source>
        <dbReference type="EMBL" id="HGW93203.1"/>
    </source>
</evidence>
<comment type="caution">
    <text evidence="2">The sequence shown here is derived from an EMBL/GenBank/DDBJ whole genome shotgun (WGS) entry which is preliminary data.</text>
</comment>
<feature type="domain" description="Transposase IS110-like N-terminal" evidence="1">
    <location>
        <begin position="33"/>
        <end position="187"/>
    </location>
</feature>
<accession>A0A832H1U4</accession>
<dbReference type="GO" id="GO:0006313">
    <property type="term" value="P:DNA transposition"/>
    <property type="evidence" value="ECO:0007669"/>
    <property type="project" value="InterPro"/>
</dbReference>
<dbReference type="PANTHER" id="PTHR33055">
    <property type="entry name" value="TRANSPOSASE FOR INSERTION SEQUENCE ELEMENT IS1111A"/>
    <property type="match status" value="1"/>
</dbReference>
<dbReference type="InterPro" id="IPR002525">
    <property type="entry name" value="Transp_IS110-like_N"/>
</dbReference>
<dbReference type="InterPro" id="IPR047650">
    <property type="entry name" value="Transpos_IS110"/>
</dbReference>
<proteinExistence type="predicted"/>
<sequence length="454" mass="52212">MTASSTPFTQLQRTKGFPLANLQRIRVIVVKIAGIDVSRNSVTVAVLSEVPDDLRQVKRGILKFKADAKGIAGLLALEFDCAILEPSGVHYSRIWAHHLTKANREVRWVDHQEIANYRKSWKVANKTDKLDAIALACYGLERYNRPKHFIQSEKVPLRSLWLQLKHLNRSKNPVINRLRQQLAAEFPEVCEREVKRAWLAPQPPGLWRFLAQEKSTAKWEKEQLTSIGIGISEFSRGLARQLCEIERQEHLIEIAIKEELDKPQYAPYLKVFDWYAFGARTSAAMLSEIYPLERFLDDRGRQINEYLETETGKRGRRNRSLGAFKLSCGLGLTYYQSGDSQGWKAGGNADIRTALWQWCKVAIVISPNLNLPRIAKLRQYYENGSTQTINGEQIHFQPGIRNQKIMRVVRRMLEMLYKDLLSEIVKTDSKQNHEIQEISNLNQQNMESLSVDSL</sequence>
<dbReference type="Pfam" id="PF01548">
    <property type="entry name" value="DEDD_Tnp_IS110"/>
    <property type="match status" value="1"/>
</dbReference>
<protein>
    <recommendedName>
        <fullName evidence="1">Transposase IS110-like N-terminal domain-containing protein</fullName>
    </recommendedName>
</protein>
<dbReference type="AlphaFoldDB" id="A0A832H1U4"/>
<evidence type="ECO:0000259" key="1">
    <source>
        <dbReference type="Pfam" id="PF01548"/>
    </source>
</evidence>
<organism evidence="2">
    <name type="scientific">Oscillatoriales cyanobacterium SpSt-402</name>
    <dbReference type="NCBI Taxonomy" id="2282168"/>
    <lineage>
        <taxon>Bacteria</taxon>
        <taxon>Bacillati</taxon>
        <taxon>Cyanobacteriota</taxon>
        <taxon>Cyanophyceae</taxon>
        <taxon>Oscillatoriophycideae</taxon>
        <taxon>Oscillatoriales</taxon>
    </lineage>
</organism>
<dbReference type="EMBL" id="DSRD01000185">
    <property type="protein sequence ID" value="HGW93203.1"/>
    <property type="molecule type" value="Genomic_DNA"/>
</dbReference>
<dbReference type="GO" id="GO:0004803">
    <property type="term" value="F:transposase activity"/>
    <property type="evidence" value="ECO:0007669"/>
    <property type="project" value="InterPro"/>
</dbReference>
<name>A0A832H1U4_9CYAN</name>
<gene>
    <name evidence="2" type="ORF">ENR47_02800</name>
</gene>
<reference evidence="2" key="1">
    <citation type="journal article" date="2020" name="mSystems">
        <title>Genome- and Community-Level Interaction Insights into Carbon Utilization and Element Cycling Functions of Hydrothermarchaeota in Hydrothermal Sediment.</title>
        <authorList>
            <person name="Zhou Z."/>
            <person name="Liu Y."/>
            <person name="Xu W."/>
            <person name="Pan J."/>
            <person name="Luo Z.H."/>
            <person name="Li M."/>
        </authorList>
    </citation>
    <scope>NUCLEOTIDE SEQUENCE [LARGE SCALE GENOMIC DNA]</scope>
    <source>
        <strain evidence="2">SpSt-402</strain>
    </source>
</reference>
<dbReference type="GO" id="GO:0003677">
    <property type="term" value="F:DNA binding"/>
    <property type="evidence" value="ECO:0007669"/>
    <property type="project" value="InterPro"/>
</dbReference>